<evidence type="ECO:0000256" key="3">
    <source>
        <dbReference type="SAM" id="Phobius"/>
    </source>
</evidence>
<reference evidence="6" key="1">
    <citation type="submission" date="2019-11" db="EMBL/GenBank/DDBJ databases">
        <title>The complete genome sequence of Saccharopolyspora sp. E2A.</title>
        <authorList>
            <person name="Zhang G."/>
        </authorList>
    </citation>
    <scope>NUCLEOTIDE SEQUENCE [LARGE SCALE GENOMIC DNA]</scope>
    <source>
        <strain evidence="6">E2A</strain>
    </source>
</reference>
<dbReference type="Pfam" id="PF00535">
    <property type="entry name" value="Glycos_transf_2"/>
    <property type="match status" value="1"/>
</dbReference>
<accession>A0A5Q3Q7Y9</accession>
<dbReference type="SUPFAM" id="SSF53448">
    <property type="entry name" value="Nucleotide-diphospho-sugar transferases"/>
    <property type="match status" value="1"/>
</dbReference>
<dbReference type="CDD" id="cd04179">
    <property type="entry name" value="DPM_DPG-synthase_like"/>
    <property type="match status" value="1"/>
</dbReference>
<dbReference type="GO" id="GO:0016740">
    <property type="term" value="F:transferase activity"/>
    <property type="evidence" value="ECO:0007669"/>
    <property type="project" value="UniProtKB-KW"/>
</dbReference>
<feature type="region of interest" description="Disordered" evidence="2">
    <location>
        <begin position="754"/>
        <end position="777"/>
    </location>
</feature>
<feature type="transmembrane region" description="Helical" evidence="3">
    <location>
        <begin position="200"/>
        <end position="220"/>
    </location>
</feature>
<sequence length="777" mass="83903">MARLLRRHWLLALLVLGGATLRVITQLAYQPALLYIDSFRYLEDLGVFYPGGINPIGYEVLMLGPLMLLAPFAGDFAFVVGAQHLIGILLGVAIYVLLRRLGVRNWLAALACAPVLLDAYQVQIEHMIMSDLLFQVLLLGAVALLTWWGPPGPKVAALAGLVLGLSVLVRLVGLTLIVPAVVFVLVAAGMRPKGGWLRRIGTAAALTAAFLAVVVGYGFYTLSTTGNFALSGTTGSVVYGRTAVVADCAALDLTPEEEIVCPDEPVEERQERGIDFYIHVFAYPGVLESLPEGFDYAAAQSSFAKKVVLNQPGDVVSGVVRDFLKGFAPTRTQSPGDVPLDRWQFQLQYPFHDIPEWYVMEYLERYDDGELYVDVELASWLRSYQLSYGYTPGTVLGVLLLASVAAMLGVGRARRSGLRAACLLPAGLATTVLSTAAAMEFSWRYQLPALVLLPIAGALGLTAIFGRRPDDAGGESAEASSVTPTGRPARAAPKESDMTATFPDEVDRTALDDYAERYGDQGFAPVVVLIAAYNEEAAIADVLDGMPSTSCGLDVDTLVVVDGASDDTADVAKQHNAYTCVVPTNRGQGAALRLGYRLAGERGAKYVVTTDADGQYDIAELPSLLQPLIDDEADFVTGSRRLGRSETTDGLRKAGTYVFAWVVSALTGQTVTDTSFGFRGMKVEVANTVRLEQNQYQSSELLVGVLAHGYRVLEKPMTMLERSAGESKKGNNILYGYRYTKVVLGTLWRERREESRRAQDRVDDNVSAATAGSTGHH</sequence>
<feature type="compositionally biased region" description="Polar residues" evidence="2">
    <location>
        <begin position="767"/>
        <end position="777"/>
    </location>
</feature>
<keyword evidence="6" id="KW-1185">Reference proteome</keyword>
<evidence type="ECO:0000256" key="2">
    <source>
        <dbReference type="SAM" id="MobiDB-lite"/>
    </source>
</evidence>
<organism evidence="5 6">
    <name type="scientific">Allosaccharopolyspora coralli</name>
    <dbReference type="NCBI Taxonomy" id="2665642"/>
    <lineage>
        <taxon>Bacteria</taxon>
        <taxon>Bacillati</taxon>
        <taxon>Actinomycetota</taxon>
        <taxon>Actinomycetes</taxon>
        <taxon>Pseudonocardiales</taxon>
        <taxon>Pseudonocardiaceae</taxon>
        <taxon>Allosaccharopolyspora</taxon>
    </lineage>
</organism>
<gene>
    <name evidence="5" type="ORF">GIY23_15860</name>
</gene>
<feature type="domain" description="Glycosyltransferase 2-like" evidence="4">
    <location>
        <begin position="528"/>
        <end position="686"/>
    </location>
</feature>
<dbReference type="PANTHER" id="PTHR48090">
    <property type="entry name" value="UNDECAPRENYL-PHOSPHATE 4-DEOXY-4-FORMAMIDO-L-ARABINOSE TRANSFERASE-RELATED"/>
    <property type="match status" value="1"/>
</dbReference>
<protein>
    <submittedName>
        <fullName evidence="5">Glycosyltransferase</fullName>
    </submittedName>
</protein>
<keyword evidence="3" id="KW-0812">Transmembrane</keyword>
<evidence type="ECO:0000313" key="5">
    <source>
        <dbReference type="EMBL" id="QGK70791.1"/>
    </source>
</evidence>
<feature type="transmembrane region" description="Helical" evidence="3">
    <location>
        <begin position="420"/>
        <end position="439"/>
    </location>
</feature>
<evidence type="ECO:0000259" key="4">
    <source>
        <dbReference type="Pfam" id="PF00535"/>
    </source>
</evidence>
<dbReference type="InterPro" id="IPR029044">
    <property type="entry name" value="Nucleotide-diphossugar_trans"/>
</dbReference>
<evidence type="ECO:0000256" key="1">
    <source>
        <dbReference type="ARBA" id="ARBA00006739"/>
    </source>
</evidence>
<feature type="region of interest" description="Disordered" evidence="2">
    <location>
        <begin position="472"/>
        <end position="501"/>
    </location>
</feature>
<dbReference type="InterPro" id="IPR050256">
    <property type="entry name" value="Glycosyltransferase_2"/>
</dbReference>
<keyword evidence="5" id="KW-0808">Transferase</keyword>
<dbReference type="PANTHER" id="PTHR48090:SF7">
    <property type="entry name" value="RFBJ PROTEIN"/>
    <property type="match status" value="1"/>
</dbReference>
<feature type="transmembrane region" description="Helical" evidence="3">
    <location>
        <begin position="388"/>
        <end position="408"/>
    </location>
</feature>
<name>A0A5Q3Q7Y9_9PSEU</name>
<comment type="similarity">
    <text evidence="1">Belongs to the glycosyltransferase 2 family.</text>
</comment>
<feature type="compositionally biased region" description="Basic and acidic residues" evidence="2">
    <location>
        <begin position="754"/>
        <end position="764"/>
    </location>
</feature>
<dbReference type="AlphaFoldDB" id="A0A5Q3Q7Y9"/>
<dbReference type="RefSeq" id="WP_154077370.1">
    <property type="nucleotide sequence ID" value="NZ_CP045929.1"/>
</dbReference>
<dbReference type="InterPro" id="IPR001173">
    <property type="entry name" value="Glyco_trans_2-like"/>
</dbReference>
<dbReference type="KEGG" id="sace:GIY23_15860"/>
<feature type="transmembrane region" description="Helical" evidence="3">
    <location>
        <begin position="445"/>
        <end position="466"/>
    </location>
</feature>
<feature type="transmembrane region" description="Helical" evidence="3">
    <location>
        <begin position="155"/>
        <end position="188"/>
    </location>
</feature>
<feature type="transmembrane region" description="Helical" evidence="3">
    <location>
        <begin position="132"/>
        <end position="149"/>
    </location>
</feature>
<dbReference type="Proteomes" id="UP000371041">
    <property type="component" value="Chromosome"/>
</dbReference>
<keyword evidence="3" id="KW-1133">Transmembrane helix</keyword>
<keyword evidence="3" id="KW-0472">Membrane</keyword>
<feature type="transmembrane region" description="Helical" evidence="3">
    <location>
        <begin position="76"/>
        <end position="97"/>
    </location>
</feature>
<dbReference type="Gene3D" id="3.90.550.10">
    <property type="entry name" value="Spore Coat Polysaccharide Biosynthesis Protein SpsA, Chain A"/>
    <property type="match status" value="1"/>
</dbReference>
<proteinExistence type="inferred from homology"/>
<evidence type="ECO:0000313" key="6">
    <source>
        <dbReference type="Proteomes" id="UP000371041"/>
    </source>
</evidence>
<dbReference type="EMBL" id="CP045929">
    <property type="protein sequence ID" value="QGK70791.1"/>
    <property type="molecule type" value="Genomic_DNA"/>
</dbReference>